<sequence>MSRRRRSCPHCGGYGHTSTACRVAAAGLRLFGVQLHASSPALQQLNKSYSVDCLNLQGSSPPAPYYGALPVPPSSAVTVVVSMDEGSGLSDDGGRGEKGTTLIGERKKKGVPWSEEEHRLFLAGLEKLGRGDWRGISRGFVTTRTPTQVASHAQKFFLRHNRNTAGNKNTIKRRSSLFDMVYISF</sequence>
<evidence type="ECO:0000256" key="5">
    <source>
        <dbReference type="ARBA" id="ARBA00023242"/>
    </source>
</evidence>
<dbReference type="PANTHER" id="PTHR44191:SF79">
    <property type="entry name" value="MYB-RELATED TRANSCRIPTION FACTOR"/>
    <property type="match status" value="1"/>
</dbReference>
<evidence type="ECO:0000313" key="10">
    <source>
        <dbReference type="Proteomes" id="UP001054889"/>
    </source>
</evidence>
<evidence type="ECO:0000256" key="4">
    <source>
        <dbReference type="ARBA" id="ARBA00023163"/>
    </source>
</evidence>
<dbReference type="InterPro" id="IPR001005">
    <property type="entry name" value="SANT/Myb"/>
</dbReference>
<keyword evidence="2" id="KW-0805">Transcription regulation</keyword>
<organism evidence="9 10">
    <name type="scientific">Eleusine coracana subsp. coracana</name>
    <dbReference type="NCBI Taxonomy" id="191504"/>
    <lineage>
        <taxon>Eukaryota</taxon>
        <taxon>Viridiplantae</taxon>
        <taxon>Streptophyta</taxon>
        <taxon>Embryophyta</taxon>
        <taxon>Tracheophyta</taxon>
        <taxon>Spermatophyta</taxon>
        <taxon>Magnoliopsida</taxon>
        <taxon>Liliopsida</taxon>
        <taxon>Poales</taxon>
        <taxon>Poaceae</taxon>
        <taxon>PACMAD clade</taxon>
        <taxon>Chloridoideae</taxon>
        <taxon>Cynodonteae</taxon>
        <taxon>Eleusininae</taxon>
        <taxon>Eleusine</taxon>
    </lineage>
</organism>
<name>A0AAV5BU74_ELECO</name>
<dbReference type="InterPro" id="IPR017930">
    <property type="entry name" value="Myb_dom"/>
</dbReference>
<accession>A0AAV5BU74</accession>
<evidence type="ECO:0000259" key="7">
    <source>
        <dbReference type="PROSITE" id="PS51293"/>
    </source>
</evidence>
<dbReference type="AlphaFoldDB" id="A0AAV5BU74"/>
<keyword evidence="5" id="KW-0539">Nucleus</keyword>
<dbReference type="InterPro" id="IPR052245">
    <property type="entry name" value="Plant_Stress_Dev_TF"/>
</dbReference>
<dbReference type="SUPFAM" id="SSF46689">
    <property type="entry name" value="Homeodomain-like"/>
    <property type="match status" value="1"/>
</dbReference>
<gene>
    <name evidence="9" type="primary">ga06135</name>
    <name evidence="9" type="ORF">PR202_ga06135</name>
</gene>
<dbReference type="GO" id="GO:0005634">
    <property type="term" value="C:nucleus"/>
    <property type="evidence" value="ECO:0007669"/>
    <property type="project" value="UniProtKB-SubCell"/>
</dbReference>
<comment type="subcellular location">
    <subcellularLocation>
        <location evidence="1">Nucleus</location>
    </subcellularLocation>
</comment>
<dbReference type="GO" id="GO:0009723">
    <property type="term" value="P:response to ethylene"/>
    <property type="evidence" value="ECO:0007669"/>
    <property type="project" value="TreeGrafter"/>
</dbReference>
<protein>
    <submittedName>
        <fullName evidence="9">Uncharacterized protein</fullName>
    </submittedName>
</protein>
<evidence type="ECO:0000259" key="8">
    <source>
        <dbReference type="PROSITE" id="PS51294"/>
    </source>
</evidence>
<evidence type="ECO:0000256" key="3">
    <source>
        <dbReference type="ARBA" id="ARBA00023125"/>
    </source>
</evidence>
<evidence type="ECO:0000256" key="1">
    <source>
        <dbReference type="ARBA" id="ARBA00004123"/>
    </source>
</evidence>
<dbReference type="PROSITE" id="PS51293">
    <property type="entry name" value="SANT"/>
    <property type="match status" value="1"/>
</dbReference>
<dbReference type="Gene3D" id="1.10.10.60">
    <property type="entry name" value="Homeodomain-like"/>
    <property type="match status" value="1"/>
</dbReference>
<reference evidence="9" key="1">
    <citation type="journal article" date="2018" name="DNA Res.">
        <title>Multiple hybrid de novo genome assembly of finger millet, an orphan allotetraploid crop.</title>
        <authorList>
            <person name="Hatakeyama M."/>
            <person name="Aluri S."/>
            <person name="Balachadran M.T."/>
            <person name="Sivarajan S.R."/>
            <person name="Patrignani A."/>
            <person name="Gruter S."/>
            <person name="Poveda L."/>
            <person name="Shimizu-Inatsugi R."/>
            <person name="Baeten J."/>
            <person name="Francoijs K.J."/>
            <person name="Nataraja K.N."/>
            <person name="Reddy Y.A.N."/>
            <person name="Phadnis S."/>
            <person name="Ravikumar R.L."/>
            <person name="Schlapbach R."/>
            <person name="Sreeman S.M."/>
            <person name="Shimizu K.K."/>
        </authorList>
    </citation>
    <scope>NUCLEOTIDE SEQUENCE</scope>
</reference>
<dbReference type="CDD" id="cd00167">
    <property type="entry name" value="SANT"/>
    <property type="match status" value="1"/>
</dbReference>
<reference evidence="9" key="2">
    <citation type="submission" date="2021-12" db="EMBL/GenBank/DDBJ databases">
        <title>Resequencing data analysis of finger millet.</title>
        <authorList>
            <person name="Hatakeyama M."/>
            <person name="Aluri S."/>
            <person name="Balachadran M.T."/>
            <person name="Sivarajan S.R."/>
            <person name="Poveda L."/>
            <person name="Shimizu-Inatsugi R."/>
            <person name="Schlapbach R."/>
            <person name="Sreeman S.M."/>
            <person name="Shimizu K.K."/>
        </authorList>
    </citation>
    <scope>NUCLEOTIDE SEQUENCE</scope>
</reference>
<keyword evidence="3" id="KW-0238">DNA-binding</keyword>
<dbReference type="EMBL" id="BQKI01000002">
    <property type="protein sequence ID" value="GJM89908.1"/>
    <property type="molecule type" value="Genomic_DNA"/>
</dbReference>
<proteinExistence type="predicted"/>
<dbReference type="Pfam" id="PF00249">
    <property type="entry name" value="Myb_DNA-binding"/>
    <property type="match status" value="1"/>
</dbReference>
<dbReference type="PROSITE" id="PS51257">
    <property type="entry name" value="PROKAR_LIPOPROTEIN"/>
    <property type="match status" value="1"/>
</dbReference>
<dbReference type="PROSITE" id="PS50090">
    <property type="entry name" value="MYB_LIKE"/>
    <property type="match status" value="1"/>
</dbReference>
<dbReference type="FunFam" id="1.10.10.60:FF:000009">
    <property type="entry name" value="transcription factor MYB1R1"/>
    <property type="match status" value="1"/>
</dbReference>
<dbReference type="GO" id="GO:0003700">
    <property type="term" value="F:DNA-binding transcription factor activity"/>
    <property type="evidence" value="ECO:0007669"/>
    <property type="project" value="UniProtKB-ARBA"/>
</dbReference>
<evidence type="ECO:0000259" key="6">
    <source>
        <dbReference type="PROSITE" id="PS50090"/>
    </source>
</evidence>
<feature type="domain" description="SANT" evidence="7">
    <location>
        <begin position="113"/>
        <end position="161"/>
    </location>
</feature>
<dbReference type="PANTHER" id="PTHR44191">
    <property type="entry name" value="TRANSCRIPTION FACTOR KUA1"/>
    <property type="match status" value="1"/>
</dbReference>
<dbReference type="SMART" id="SM00717">
    <property type="entry name" value="SANT"/>
    <property type="match status" value="1"/>
</dbReference>
<dbReference type="InterPro" id="IPR006447">
    <property type="entry name" value="Myb_dom_plants"/>
</dbReference>
<feature type="domain" description="HTH myb-type" evidence="8">
    <location>
        <begin position="105"/>
        <end position="161"/>
    </location>
</feature>
<comment type="caution">
    <text evidence="9">The sequence shown here is derived from an EMBL/GenBank/DDBJ whole genome shotgun (WGS) entry which is preliminary data.</text>
</comment>
<keyword evidence="4" id="KW-0804">Transcription</keyword>
<dbReference type="InterPro" id="IPR009057">
    <property type="entry name" value="Homeodomain-like_sf"/>
</dbReference>
<dbReference type="Proteomes" id="UP001054889">
    <property type="component" value="Unassembled WGS sequence"/>
</dbReference>
<keyword evidence="10" id="KW-1185">Reference proteome</keyword>
<evidence type="ECO:0000313" key="9">
    <source>
        <dbReference type="EMBL" id="GJM89908.1"/>
    </source>
</evidence>
<evidence type="ECO:0000256" key="2">
    <source>
        <dbReference type="ARBA" id="ARBA00023015"/>
    </source>
</evidence>
<dbReference type="GO" id="GO:0009739">
    <property type="term" value="P:response to gibberellin"/>
    <property type="evidence" value="ECO:0007669"/>
    <property type="project" value="TreeGrafter"/>
</dbReference>
<dbReference type="GO" id="GO:0003677">
    <property type="term" value="F:DNA binding"/>
    <property type="evidence" value="ECO:0007669"/>
    <property type="project" value="UniProtKB-KW"/>
</dbReference>
<dbReference type="InterPro" id="IPR017884">
    <property type="entry name" value="SANT_dom"/>
</dbReference>
<dbReference type="NCBIfam" id="TIGR01557">
    <property type="entry name" value="myb_SHAQKYF"/>
    <property type="match status" value="1"/>
</dbReference>
<dbReference type="PROSITE" id="PS51294">
    <property type="entry name" value="HTH_MYB"/>
    <property type="match status" value="1"/>
</dbReference>
<feature type="domain" description="Myb-like" evidence="6">
    <location>
        <begin position="105"/>
        <end position="157"/>
    </location>
</feature>
<dbReference type="GO" id="GO:0009744">
    <property type="term" value="P:response to sucrose"/>
    <property type="evidence" value="ECO:0007669"/>
    <property type="project" value="UniProtKB-ARBA"/>
</dbReference>